<evidence type="ECO:0000313" key="2">
    <source>
        <dbReference type="EMBL" id="OAO91176.1"/>
    </source>
</evidence>
<name>A0A178UBG4_ARATH</name>
<accession>A0A178UBG4</accession>
<dbReference type="AlphaFoldDB" id="A0A178UBG4"/>
<reference evidence="3" key="1">
    <citation type="journal article" date="2016" name="Proc. Natl. Acad. Sci. U.S.A.">
        <title>Chromosome-level assembly of Arabidopsis thaliana Ler reveals the extent of translocation and inversion polymorphisms.</title>
        <authorList>
            <person name="Zapata L."/>
            <person name="Ding J."/>
            <person name="Willing E.M."/>
            <person name="Hartwig B."/>
            <person name="Bezdan D."/>
            <person name="Jiao W.B."/>
            <person name="Patel V."/>
            <person name="Velikkakam James G."/>
            <person name="Koornneef M."/>
            <person name="Ossowski S."/>
            <person name="Schneeberger K."/>
        </authorList>
    </citation>
    <scope>NUCLEOTIDE SEQUENCE [LARGE SCALE GENOMIC DNA]</scope>
    <source>
        <strain evidence="3">cv. Landsberg erecta</strain>
    </source>
</reference>
<proteinExistence type="predicted"/>
<evidence type="ECO:0008006" key="4">
    <source>
        <dbReference type="Google" id="ProtNLM"/>
    </source>
</evidence>
<comment type="caution">
    <text evidence="2">The sequence shown here is derived from an EMBL/GenBank/DDBJ whole genome shotgun (WGS) entry which is preliminary data.</text>
</comment>
<dbReference type="Proteomes" id="UP000078284">
    <property type="component" value="Chromosome 5"/>
</dbReference>
<sequence length="105" mass="11487">MNFLFLSGSFSIISAASLISSSVIHRSKSFPMSLITAFTSGSVSALYNSRNPRDHFFVCCQYSFPDFLPGLTDPSLPSTTIFGWLEVISDEGVRVFSEEADSDNS</sequence>
<gene>
    <name evidence="2" type="ordered locus">AXX17_At5g28630</name>
</gene>
<evidence type="ECO:0000313" key="3">
    <source>
        <dbReference type="Proteomes" id="UP000078284"/>
    </source>
</evidence>
<feature type="chain" id="PRO_5012136241" description="Transmembrane protein" evidence="1">
    <location>
        <begin position="16"/>
        <end position="105"/>
    </location>
</feature>
<keyword evidence="1" id="KW-0732">Signal</keyword>
<protein>
    <recommendedName>
        <fullName evidence="4">Transmembrane protein</fullName>
    </recommendedName>
</protein>
<organism evidence="2 3">
    <name type="scientific">Arabidopsis thaliana</name>
    <name type="common">Mouse-ear cress</name>
    <dbReference type="NCBI Taxonomy" id="3702"/>
    <lineage>
        <taxon>Eukaryota</taxon>
        <taxon>Viridiplantae</taxon>
        <taxon>Streptophyta</taxon>
        <taxon>Embryophyta</taxon>
        <taxon>Tracheophyta</taxon>
        <taxon>Spermatophyta</taxon>
        <taxon>Magnoliopsida</taxon>
        <taxon>eudicotyledons</taxon>
        <taxon>Gunneridae</taxon>
        <taxon>Pentapetalae</taxon>
        <taxon>rosids</taxon>
        <taxon>malvids</taxon>
        <taxon>Brassicales</taxon>
        <taxon>Brassicaceae</taxon>
        <taxon>Camelineae</taxon>
        <taxon>Arabidopsis</taxon>
    </lineage>
</organism>
<evidence type="ECO:0000256" key="1">
    <source>
        <dbReference type="SAM" id="SignalP"/>
    </source>
</evidence>
<dbReference type="EMBL" id="LUHQ01000005">
    <property type="protein sequence ID" value="OAO91176.1"/>
    <property type="molecule type" value="Genomic_DNA"/>
</dbReference>
<feature type="signal peptide" evidence="1">
    <location>
        <begin position="1"/>
        <end position="15"/>
    </location>
</feature>